<evidence type="ECO:0000256" key="2">
    <source>
        <dbReference type="ARBA" id="ARBA00004805"/>
    </source>
</evidence>
<protein>
    <recommendedName>
        <fullName evidence="14 17">Phosphatidylinositol phosphate synthase</fullName>
        <shortName evidence="17">PIP synthase</shortName>
        <ecNumber evidence="17">2.7.8.-</ecNumber>
    </recommendedName>
    <alternativeName>
        <fullName evidence="15 17">CDP-diacylglycerol--D-myo-inositol-3-phosphate 3-phosphatidyltransferase</fullName>
    </alternativeName>
</protein>
<evidence type="ECO:0000256" key="17">
    <source>
        <dbReference type="HAMAP-Rule" id="MF_02241"/>
    </source>
</evidence>
<feature type="binding site" evidence="17">
    <location>
        <position position="69"/>
    </location>
    <ligand>
        <name>a CDP-1,2-diacyl-sn-glycerol</name>
        <dbReference type="ChEBI" id="CHEBI:58332"/>
    </ligand>
</feature>
<evidence type="ECO:0000256" key="7">
    <source>
        <dbReference type="ARBA" id="ARBA00022679"/>
    </source>
</evidence>
<feature type="binding site" evidence="17">
    <location>
        <begin position="28"/>
        <end position="31"/>
    </location>
    <ligand>
        <name>a CDP-1,2-diacyl-sn-glycerol</name>
        <dbReference type="ChEBI" id="CHEBI:58332"/>
    </ligand>
</feature>
<keyword evidence="17" id="KW-0443">Lipid metabolism</keyword>
<keyword evidence="7 17" id="KW-0808">Transferase</keyword>
<comment type="cofactor">
    <cofactor evidence="17">
        <name>Mg(2+)</name>
        <dbReference type="ChEBI" id="CHEBI:18420"/>
    </cofactor>
    <text evidence="17">Contains a di-nuclear catalytic Mg(2+) center.</text>
</comment>
<feature type="binding site" evidence="17">
    <location>
        <position position="65"/>
    </location>
    <ligand>
        <name>Mg(2+)</name>
        <dbReference type="ChEBI" id="CHEBI:18420"/>
        <label>2</label>
    </ligand>
</feature>
<dbReference type="InterPro" id="IPR000462">
    <property type="entry name" value="CDP-OH_P_trans"/>
</dbReference>
<dbReference type="InterPro" id="IPR048254">
    <property type="entry name" value="CDP_ALCOHOL_P_TRANSF_CS"/>
</dbReference>
<dbReference type="InterPro" id="IPR044268">
    <property type="entry name" value="PIP_synthase_PgsA1"/>
</dbReference>
<dbReference type="HAMAP" id="MF_02241">
    <property type="entry name" value="PIP_synthase"/>
    <property type="match status" value="1"/>
</dbReference>
<feature type="active site" description="Proton acceptor" evidence="17">
    <location>
        <position position="90"/>
    </location>
</feature>
<dbReference type="Proteomes" id="UP000237846">
    <property type="component" value="Unassembled WGS sequence"/>
</dbReference>
<comment type="catalytic activity">
    <reaction evidence="13 17">
        <text>1,2-di-(9Z-octadecenoyl)-sn-glycero-3-cytidine-5'-diphosphate + 1D-myo-inositol 3-phosphate = 1,2-di-(9Z-octadecenoyl)-sn-glycero-3-phospho-(1D-myo-inositol-3-phosphate) + CMP + H(+)</text>
        <dbReference type="Rhea" id="RHEA:61216"/>
        <dbReference type="ChEBI" id="CHEBI:15378"/>
        <dbReference type="ChEBI" id="CHEBI:58401"/>
        <dbReference type="ChEBI" id="CHEBI:60377"/>
        <dbReference type="ChEBI" id="CHEBI:85356"/>
        <dbReference type="ChEBI" id="CHEBI:144472"/>
    </reaction>
</comment>
<evidence type="ECO:0000256" key="12">
    <source>
        <dbReference type="ARBA" id="ARBA00023136"/>
    </source>
</evidence>
<evidence type="ECO:0000256" key="15">
    <source>
        <dbReference type="ARBA" id="ARBA00033137"/>
    </source>
</evidence>
<keyword evidence="10 17" id="KW-0460">Magnesium</keyword>
<feature type="binding site" evidence="17">
    <location>
        <position position="79"/>
    </location>
    <ligand>
        <name>a CDP-1,2-diacyl-sn-glycerol</name>
        <dbReference type="ChEBI" id="CHEBI:58332"/>
    </ligand>
</feature>
<evidence type="ECO:0000256" key="18">
    <source>
        <dbReference type="RuleBase" id="RU003750"/>
    </source>
</evidence>
<feature type="binding site" evidence="17">
    <location>
        <position position="73"/>
    </location>
    <ligand>
        <name>a CDP-1,2-diacyl-sn-glycerol</name>
        <dbReference type="ChEBI" id="CHEBI:58332"/>
    </ligand>
</feature>
<evidence type="ECO:0000256" key="9">
    <source>
        <dbReference type="ARBA" id="ARBA00022723"/>
    </source>
</evidence>
<evidence type="ECO:0000256" key="3">
    <source>
        <dbReference type="ARBA" id="ARBA00005189"/>
    </source>
</evidence>
<dbReference type="Gene3D" id="1.20.120.1760">
    <property type="match status" value="1"/>
</dbReference>
<comment type="subunit">
    <text evidence="5 17">Homodimer.</text>
</comment>
<evidence type="ECO:0000256" key="1">
    <source>
        <dbReference type="ARBA" id="ARBA00004651"/>
    </source>
</evidence>
<name>A0A2T0PX00_9ACTN</name>
<keyword evidence="17" id="KW-0444">Lipid biosynthesis</keyword>
<dbReference type="GO" id="GO:0005886">
    <property type="term" value="C:plasma membrane"/>
    <property type="evidence" value="ECO:0007669"/>
    <property type="project" value="UniProtKB-SubCell"/>
</dbReference>
<comment type="subcellular location">
    <subcellularLocation>
        <location evidence="1 17">Cell membrane</location>
        <topology evidence="1 17">Multi-pass membrane protein</topology>
    </subcellularLocation>
</comment>
<comment type="caution">
    <text evidence="17">Lacks conserved residue(s) required for the propagation of feature annotation.</text>
</comment>
<keyword evidence="9 17" id="KW-0479">Metal-binding</keyword>
<keyword evidence="17" id="KW-0594">Phospholipid biosynthesis</keyword>
<feature type="binding site" evidence="17">
    <location>
        <position position="68"/>
    </location>
    <ligand>
        <name>Mg(2+)</name>
        <dbReference type="ChEBI" id="CHEBI:18420"/>
        <label>1</label>
    </ligand>
</feature>
<proteinExistence type="inferred from homology"/>
<sequence>MLSQLRPVFARVLDPVGRGMARLGITPNLVTMVGTAGVAASALYFYPRGQLFAGTVVVTVFVLADMLDGAVARATGGSSRWGAFLDSSFDRVSDAAIFCGLILYLLRVDGGAPLVGLALLCLVAGLLVSYVKARAEGLGLRCDVGIAERTERLVILLVTIGLTGAGVPYLMWGGLGVLAVLSVVTVVQRVAAVYRQTHAAETVGGT</sequence>
<comment type="function">
    <text evidence="17">Catalyzes the conjugation of the 1'-hydroxyl group of D-myo-inositol-3-phosphate (also named L-myo-inositol-1-phosphate) with a lipid tail of cytidine diphosphate diacylglycerol (CDP-DAG), forming phosphatidylinositol phosphate (PIP) and CMP. PIP is a precursor of phosphatidylinositol (PI) which is an essential lipid required for cell wall formation.</text>
</comment>
<comment type="caution">
    <text evidence="19">The sequence shown here is derived from an EMBL/GenBank/DDBJ whole genome shotgun (WGS) entry which is preliminary data.</text>
</comment>
<evidence type="ECO:0000256" key="4">
    <source>
        <dbReference type="ARBA" id="ARBA00010441"/>
    </source>
</evidence>
<feature type="transmembrane region" description="Helical" evidence="17">
    <location>
        <begin position="114"/>
        <end position="133"/>
    </location>
</feature>
<keyword evidence="11 17" id="KW-1133">Transmembrane helix</keyword>
<evidence type="ECO:0000313" key="20">
    <source>
        <dbReference type="Proteomes" id="UP000237846"/>
    </source>
</evidence>
<dbReference type="GO" id="GO:0008654">
    <property type="term" value="P:phospholipid biosynthetic process"/>
    <property type="evidence" value="ECO:0007669"/>
    <property type="project" value="UniProtKB-UniRule"/>
</dbReference>
<feature type="transmembrane region" description="Helical" evidence="17">
    <location>
        <begin position="153"/>
        <end position="172"/>
    </location>
</feature>
<feature type="binding site" evidence="17">
    <location>
        <position position="90"/>
    </location>
    <ligand>
        <name>Mg(2+)</name>
        <dbReference type="ChEBI" id="CHEBI:18420"/>
        <label>2</label>
    </ligand>
</feature>
<dbReference type="Pfam" id="PF01066">
    <property type="entry name" value="CDP-OH_P_transf"/>
    <property type="match status" value="1"/>
</dbReference>
<keyword evidence="17" id="KW-1208">Phospholipid metabolism</keyword>
<dbReference type="InterPro" id="IPR043130">
    <property type="entry name" value="CDP-OH_PTrfase_TM_dom"/>
</dbReference>
<dbReference type="NCBIfam" id="NF045883">
    <property type="entry name" value="PIPSynth"/>
    <property type="match status" value="1"/>
</dbReference>
<feature type="binding site" evidence="17">
    <location>
        <position position="86"/>
    </location>
    <ligand>
        <name>Mg(2+)</name>
        <dbReference type="ChEBI" id="CHEBI:18420"/>
        <label>2</label>
    </ligand>
</feature>
<dbReference type="RefSeq" id="WP_106250668.1">
    <property type="nucleotide sequence ID" value="NZ_PVZC01000008.1"/>
</dbReference>
<dbReference type="OrthoDB" id="116551at2"/>
<feature type="binding site" evidence="17">
    <location>
        <position position="65"/>
    </location>
    <ligand>
        <name>Mg(2+)</name>
        <dbReference type="ChEBI" id="CHEBI:18420"/>
        <label>1</label>
    </ligand>
</feature>
<keyword evidence="12 17" id="KW-0472">Membrane</keyword>
<comment type="catalytic activity">
    <reaction evidence="16 17">
        <text>a CDP-1,2-diacyl-sn-glycerol + 1D-myo-inositol 3-phosphate = a 1,2-diacyl-sn-glycero-3-phospho-(1D-myo-inositol-3-phosphate) + CMP + H(+)</text>
        <dbReference type="Rhea" id="RHEA:60504"/>
        <dbReference type="ChEBI" id="CHEBI:15378"/>
        <dbReference type="ChEBI" id="CHEBI:58088"/>
        <dbReference type="ChEBI" id="CHEBI:58332"/>
        <dbReference type="ChEBI" id="CHEBI:58401"/>
        <dbReference type="ChEBI" id="CHEBI:60377"/>
    </reaction>
</comment>
<accession>A0A2T0PX00</accession>
<dbReference type="AlphaFoldDB" id="A0A2T0PX00"/>
<dbReference type="EMBL" id="PVZC01000008">
    <property type="protein sequence ID" value="PRX96064.1"/>
    <property type="molecule type" value="Genomic_DNA"/>
</dbReference>
<dbReference type="UniPathway" id="UPA00220"/>
<gene>
    <name evidence="19" type="ORF">CLV72_10868</name>
</gene>
<evidence type="ECO:0000313" key="19">
    <source>
        <dbReference type="EMBL" id="PRX96064.1"/>
    </source>
</evidence>
<keyword evidence="6 17" id="KW-1003">Cell membrane</keyword>
<comment type="similarity">
    <text evidence="4 17 18">Belongs to the CDP-alcohol phosphatidyltransferase class-I family.</text>
</comment>
<evidence type="ECO:0000256" key="5">
    <source>
        <dbReference type="ARBA" id="ARBA00011738"/>
    </source>
</evidence>
<dbReference type="GO" id="GO:0000287">
    <property type="term" value="F:magnesium ion binding"/>
    <property type="evidence" value="ECO:0007669"/>
    <property type="project" value="UniProtKB-UniRule"/>
</dbReference>
<keyword evidence="20" id="KW-1185">Reference proteome</keyword>
<dbReference type="PROSITE" id="PS00379">
    <property type="entry name" value="CDP_ALCOHOL_P_TRANSF"/>
    <property type="match status" value="1"/>
</dbReference>
<evidence type="ECO:0000256" key="11">
    <source>
        <dbReference type="ARBA" id="ARBA00022989"/>
    </source>
</evidence>
<dbReference type="GO" id="GO:0016780">
    <property type="term" value="F:phosphotransferase activity, for other substituted phosphate groups"/>
    <property type="evidence" value="ECO:0007669"/>
    <property type="project" value="UniProtKB-UniRule"/>
</dbReference>
<feature type="binding site" evidence="17">
    <location>
        <position position="86"/>
    </location>
    <ligand>
        <name>Mg(2+)</name>
        <dbReference type="ChEBI" id="CHEBI:18420"/>
        <label>1</label>
    </ligand>
</feature>
<comment type="pathway">
    <text evidence="2 17">Phospholipid metabolism; phosphatidylinositol phosphate biosynthesis.</text>
</comment>
<organism evidence="19 20">
    <name type="scientific">Allonocardiopsis opalescens</name>
    <dbReference type="NCBI Taxonomy" id="1144618"/>
    <lineage>
        <taxon>Bacteria</taxon>
        <taxon>Bacillati</taxon>
        <taxon>Actinomycetota</taxon>
        <taxon>Actinomycetes</taxon>
        <taxon>Streptosporangiales</taxon>
        <taxon>Allonocardiopsis</taxon>
    </lineage>
</organism>
<evidence type="ECO:0000256" key="6">
    <source>
        <dbReference type="ARBA" id="ARBA00022475"/>
    </source>
</evidence>
<evidence type="ECO:0000256" key="13">
    <source>
        <dbReference type="ARBA" id="ARBA00023935"/>
    </source>
</evidence>
<comment type="pathway">
    <text evidence="3">Lipid metabolism.</text>
</comment>
<keyword evidence="8 17" id="KW-0812">Transmembrane</keyword>
<reference evidence="19 20" key="1">
    <citation type="submission" date="2018-03" db="EMBL/GenBank/DDBJ databases">
        <title>Genomic Encyclopedia of Archaeal and Bacterial Type Strains, Phase II (KMG-II): from individual species to whole genera.</title>
        <authorList>
            <person name="Goeker M."/>
        </authorList>
    </citation>
    <scope>NUCLEOTIDE SEQUENCE [LARGE SCALE GENOMIC DNA]</scope>
    <source>
        <strain evidence="19 20">DSM 45601</strain>
    </source>
</reference>
<feature type="transmembrane region" description="Helical" evidence="17">
    <location>
        <begin position="21"/>
        <end position="45"/>
    </location>
</feature>
<evidence type="ECO:0000256" key="10">
    <source>
        <dbReference type="ARBA" id="ARBA00022842"/>
    </source>
</evidence>
<evidence type="ECO:0000256" key="8">
    <source>
        <dbReference type="ARBA" id="ARBA00022692"/>
    </source>
</evidence>
<evidence type="ECO:0000256" key="14">
    <source>
        <dbReference type="ARBA" id="ARBA00024082"/>
    </source>
</evidence>
<feature type="transmembrane region" description="Helical" evidence="17">
    <location>
        <begin position="51"/>
        <end position="71"/>
    </location>
</feature>
<evidence type="ECO:0000256" key="16">
    <source>
        <dbReference type="ARBA" id="ARBA00048865"/>
    </source>
</evidence>
<dbReference type="EC" id="2.7.8.-" evidence="17"/>